<dbReference type="STRING" id="392015.SAMN05421543_101252"/>
<dbReference type="eggNOG" id="COG2761">
    <property type="taxonomic scope" value="Bacteria"/>
</dbReference>
<dbReference type="CDD" id="cd03024">
    <property type="entry name" value="DsbA_FrnE"/>
    <property type="match status" value="1"/>
</dbReference>
<dbReference type="InterPro" id="IPR001853">
    <property type="entry name" value="DSBA-like_thioredoxin_dom"/>
</dbReference>
<dbReference type="SUPFAM" id="SSF52833">
    <property type="entry name" value="Thioredoxin-like"/>
    <property type="match status" value="1"/>
</dbReference>
<accession>A0A1I7FH54</accession>
<dbReference type="PANTHER" id="PTHR13887:SF41">
    <property type="entry name" value="THIOREDOXIN SUPERFAMILY PROTEIN"/>
    <property type="match status" value="1"/>
</dbReference>
<keyword evidence="2" id="KW-0413">Isomerase</keyword>
<keyword evidence="3" id="KW-1185">Reference proteome</keyword>
<dbReference type="InterPro" id="IPR036249">
    <property type="entry name" value="Thioredoxin-like_sf"/>
</dbReference>
<dbReference type="GO" id="GO:0016853">
    <property type="term" value="F:isomerase activity"/>
    <property type="evidence" value="ECO:0007669"/>
    <property type="project" value="UniProtKB-KW"/>
</dbReference>
<dbReference type="GO" id="GO:0016491">
    <property type="term" value="F:oxidoreductase activity"/>
    <property type="evidence" value="ECO:0007669"/>
    <property type="project" value="InterPro"/>
</dbReference>
<proteinExistence type="predicted"/>
<dbReference type="Gene3D" id="3.40.30.10">
    <property type="entry name" value="Glutaredoxin"/>
    <property type="match status" value="1"/>
</dbReference>
<dbReference type="EMBL" id="FPBV01000001">
    <property type="protein sequence ID" value="SFU35530.1"/>
    <property type="molecule type" value="Genomic_DNA"/>
</dbReference>
<sequence>MRIDIFQDTVCPWCRIGKAHLFEALKQWQDEPVEIHWRAFLLDPGMPEEGRPFSSLAEKLGGPQRLQQMHQRVCEIGKACGLDFNFTAIERLPNTRLSHQLIRLAPEPLRTGMVEAITRAYFVEGRDIGRMDVLLDLAEGLGLDRDRTKRQLEEGAGLREVEEDLAFARDAGISGVPFFIFNGRLAVSGAQPVDVFVEALNEAKRLSQA</sequence>
<dbReference type="AlphaFoldDB" id="A0A1I7FH54"/>
<evidence type="ECO:0000259" key="1">
    <source>
        <dbReference type="Pfam" id="PF01323"/>
    </source>
</evidence>
<evidence type="ECO:0000313" key="2">
    <source>
        <dbReference type="EMBL" id="SFU35530.1"/>
    </source>
</evidence>
<feature type="domain" description="DSBA-like thioredoxin" evidence="1">
    <location>
        <begin position="3"/>
        <end position="200"/>
    </location>
</feature>
<reference evidence="3" key="1">
    <citation type="submission" date="2016-10" db="EMBL/GenBank/DDBJ databases">
        <authorList>
            <person name="Varghese N."/>
        </authorList>
    </citation>
    <scope>NUCLEOTIDE SEQUENCE [LARGE SCALE GENOMIC DNA]</scope>
    <source>
        <strain evidence="3">DSM 17980</strain>
    </source>
</reference>
<dbReference type="RefSeq" id="WP_074948771.1">
    <property type="nucleotide sequence ID" value="NZ_FPBV01000001.1"/>
</dbReference>
<protein>
    <submittedName>
        <fullName evidence="2">Predicted dithiol-disulfide isomerase, DsbA family</fullName>
    </submittedName>
</protein>
<gene>
    <name evidence="2" type="ORF">SAMN05421543_101252</name>
</gene>
<dbReference type="PANTHER" id="PTHR13887">
    <property type="entry name" value="GLUTATHIONE S-TRANSFERASE KAPPA"/>
    <property type="match status" value="1"/>
</dbReference>
<organism evidence="2 3">
    <name type="scientific">Alicyclobacillus macrosporangiidus</name>
    <dbReference type="NCBI Taxonomy" id="392015"/>
    <lineage>
        <taxon>Bacteria</taxon>
        <taxon>Bacillati</taxon>
        <taxon>Bacillota</taxon>
        <taxon>Bacilli</taxon>
        <taxon>Bacillales</taxon>
        <taxon>Alicyclobacillaceae</taxon>
        <taxon>Alicyclobacillus</taxon>
    </lineage>
</organism>
<evidence type="ECO:0000313" key="3">
    <source>
        <dbReference type="Proteomes" id="UP000183508"/>
    </source>
</evidence>
<dbReference type="Pfam" id="PF01323">
    <property type="entry name" value="DSBA"/>
    <property type="match status" value="1"/>
</dbReference>
<name>A0A1I7FH54_9BACL</name>
<dbReference type="Proteomes" id="UP000183508">
    <property type="component" value="Unassembled WGS sequence"/>
</dbReference>